<evidence type="ECO:0000256" key="3">
    <source>
        <dbReference type="ARBA" id="ARBA00022475"/>
    </source>
</evidence>
<evidence type="ECO:0000256" key="5">
    <source>
        <dbReference type="ARBA" id="ARBA00022692"/>
    </source>
</evidence>
<feature type="transmembrane region" description="Helical" evidence="8">
    <location>
        <begin position="276"/>
        <end position="300"/>
    </location>
</feature>
<keyword evidence="3" id="KW-1003">Cell membrane</keyword>
<dbReference type="OrthoDB" id="7947581at2"/>
<dbReference type="GO" id="GO:0022857">
    <property type="term" value="F:transmembrane transporter activity"/>
    <property type="evidence" value="ECO:0007669"/>
    <property type="project" value="InterPro"/>
</dbReference>
<comment type="caution">
    <text evidence="9">The sequence shown here is derived from an EMBL/GenBank/DDBJ whole genome shotgun (WGS) entry which is preliminary data.</text>
</comment>
<evidence type="ECO:0000256" key="6">
    <source>
        <dbReference type="ARBA" id="ARBA00022989"/>
    </source>
</evidence>
<dbReference type="Proteomes" id="UP000289411">
    <property type="component" value="Unassembled WGS sequence"/>
</dbReference>
<dbReference type="CDD" id="cd06579">
    <property type="entry name" value="TM_PBP1_transp_AraH_like"/>
    <property type="match status" value="1"/>
</dbReference>
<feature type="transmembrane region" description="Helical" evidence="8">
    <location>
        <begin position="73"/>
        <end position="96"/>
    </location>
</feature>
<keyword evidence="5 8" id="KW-0812">Transmembrane</keyword>
<evidence type="ECO:0000313" key="10">
    <source>
        <dbReference type="Proteomes" id="UP000289411"/>
    </source>
</evidence>
<evidence type="ECO:0000256" key="8">
    <source>
        <dbReference type="SAM" id="Phobius"/>
    </source>
</evidence>
<accession>A0A4Q2R7T9</accession>
<dbReference type="InterPro" id="IPR001851">
    <property type="entry name" value="ABC_transp_permease"/>
</dbReference>
<evidence type="ECO:0000256" key="7">
    <source>
        <dbReference type="ARBA" id="ARBA00023136"/>
    </source>
</evidence>
<dbReference type="PANTHER" id="PTHR32196:SF21">
    <property type="entry name" value="ABC TRANSPORTER PERMEASE PROTEIN YPHD-RELATED"/>
    <property type="match status" value="1"/>
</dbReference>
<feature type="transmembrane region" description="Helical" evidence="8">
    <location>
        <begin position="248"/>
        <end position="270"/>
    </location>
</feature>
<gene>
    <name evidence="9" type="ORF">D3272_25495</name>
</gene>
<feature type="transmembrane region" description="Helical" evidence="8">
    <location>
        <begin position="42"/>
        <end position="66"/>
    </location>
</feature>
<keyword evidence="7 8" id="KW-0472">Membrane</keyword>
<keyword evidence="10" id="KW-1185">Reference proteome</keyword>
<comment type="subcellular location">
    <subcellularLocation>
        <location evidence="1">Cell membrane</location>
        <topology evidence="1">Multi-pass membrane protein</topology>
    </subcellularLocation>
</comment>
<dbReference type="Pfam" id="PF02653">
    <property type="entry name" value="BPD_transp_2"/>
    <property type="match status" value="1"/>
</dbReference>
<dbReference type="EMBL" id="QYBC01000035">
    <property type="protein sequence ID" value="RYB01564.1"/>
    <property type="molecule type" value="Genomic_DNA"/>
</dbReference>
<evidence type="ECO:0000256" key="4">
    <source>
        <dbReference type="ARBA" id="ARBA00022519"/>
    </source>
</evidence>
<proteinExistence type="predicted"/>
<dbReference type="PANTHER" id="PTHR32196">
    <property type="entry name" value="ABC TRANSPORTER PERMEASE PROTEIN YPHD-RELATED-RELATED"/>
    <property type="match status" value="1"/>
</dbReference>
<evidence type="ECO:0000313" key="9">
    <source>
        <dbReference type="EMBL" id="RYB01564.1"/>
    </source>
</evidence>
<reference evidence="9 10" key="1">
    <citation type="submission" date="2018-09" db="EMBL/GenBank/DDBJ databases">
        <authorList>
            <person name="Grouzdev D.S."/>
            <person name="Krutkina M.S."/>
        </authorList>
    </citation>
    <scope>NUCLEOTIDE SEQUENCE [LARGE SCALE GENOMIC DNA]</scope>
    <source>
        <strain evidence="9 10">RmlP001</strain>
    </source>
</reference>
<name>A0A4Q2R7T9_9HYPH</name>
<evidence type="ECO:0000256" key="1">
    <source>
        <dbReference type="ARBA" id="ARBA00004651"/>
    </source>
</evidence>
<feature type="transmembrane region" description="Helical" evidence="8">
    <location>
        <begin position="142"/>
        <end position="162"/>
    </location>
</feature>
<keyword evidence="6 8" id="KW-1133">Transmembrane helix</keyword>
<evidence type="ECO:0000256" key="2">
    <source>
        <dbReference type="ARBA" id="ARBA00022448"/>
    </source>
</evidence>
<dbReference type="AlphaFoldDB" id="A0A4Q2R7T9"/>
<reference evidence="9 10" key="2">
    <citation type="submission" date="2019-02" db="EMBL/GenBank/DDBJ databases">
        <title>'Lichenibacterium ramalinii' gen. nov. sp. nov., 'Lichenibacterium minor' gen. nov. sp. nov.</title>
        <authorList>
            <person name="Pankratov T."/>
        </authorList>
    </citation>
    <scope>NUCLEOTIDE SEQUENCE [LARGE SCALE GENOMIC DNA]</scope>
    <source>
        <strain evidence="9 10">RmlP001</strain>
    </source>
</reference>
<sequence>MVLVFAGIGLGNPSFVSGASLSSMAFQFPEFGLLALAILPTMLSGGIDLSVVSIANLTSIVAALLLKSGHEGLALPLALGAGAACGVLNGVLIGYLRLPAILATLGTMQVIGGLGIVVTGGPAVTGLPDWYAATVNAAPGGIPVPLTVFAVVLVALGVLLRFSSTGVQARLYGANPIAARFAGIPERRLIMTIYVASGIISALAGLVILGHANSAYADYGTSYVLLVVLINILAGVNPAGGSGTVSGVLLAVLLLQFISSGLNFLSFSAFLRDLFFGLLLVIVMSLRVLGGQFRLAAWLARRSA</sequence>
<feature type="transmembrane region" description="Helical" evidence="8">
    <location>
        <begin position="216"/>
        <end position="236"/>
    </location>
</feature>
<keyword evidence="4" id="KW-0997">Cell inner membrane</keyword>
<protein>
    <submittedName>
        <fullName evidence="9">ABC transporter permease</fullName>
    </submittedName>
</protein>
<dbReference type="GO" id="GO:0005886">
    <property type="term" value="C:plasma membrane"/>
    <property type="evidence" value="ECO:0007669"/>
    <property type="project" value="UniProtKB-SubCell"/>
</dbReference>
<feature type="transmembrane region" description="Helical" evidence="8">
    <location>
        <begin position="189"/>
        <end position="210"/>
    </location>
</feature>
<keyword evidence="2" id="KW-0813">Transport</keyword>
<organism evidence="9 10">
    <name type="scientific">Lichenibacterium ramalinae</name>
    <dbReference type="NCBI Taxonomy" id="2316527"/>
    <lineage>
        <taxon>Bacteria</taxon>
        <taxon>Pseudomonadati</taxon>
        <taxon>Pseudomonadota</taxon>
        <taxon>Alphaproteobacteria</taxon>
        <taxon>Hyphomicrobiales</taxon>
        <taxon>Lichenihabitantaceae</taxon>
        <taxon>Lichenibacterium</taxon>
    </lineage>
</organism>